<gene>
    <name evidence="1" type="ORF">CCUS01_14124</name>
</gene>
<reference evidence="1" key="1">
    <citation type="submission" date="2016-11" db="EMBL/GenBank/DDBJ databases">
        <title>The genome sequence of Colletotrichum cuscutae.</title>
        <authorList>
            <person name="Baroncelli R."/>
        </authorList>
    </citation>
    <scope>NUCLEOTIDE SEQUENCE</scope>
    <source>
        <strain evidence="1">IMI 304802</strain>
    </source>
</reference>
<evidence type="ECO:0000313" key="1">
    <source>
        <dbReference type="EMBL" id="KAK1492093.1"/>
    </source>
</evidence>
<comment type="caution">
    <text evidence="1">The sequence shown here is derived from an EMBL/GenBank/DDBJ whole genome shotgun (WGS) entry which is preliminary data.</text>
</comment>
<name>A0AAI9YA17_9PEZI</name>
<dbReference type="AlphaFoldDB" id="A0AAI9YA17"/>
<keyword evidence="2" id="KW-1185">Reference proteome</keyword>
<organism evidence="1 2">
    <name type="scientific">Colletotrichum cuscutae</name>
    <dbReference type="NCBI Taxonomy" id="1209917"/>
    <lineage>
        <taxon>Eukaryota</taxon>
        <taxon>Fungi</taxon>
        <taxon>Dikarya</taxon>
        <taxon>Ascomycota</taxon>
        <taxon>Pezizomycotina</taxon>
        <taxon>Sordariomycetes</taxon>
        <taxon>Hypocreomycetidae</taxon>
        <taxon>Glomerellales</taxon>
        <taxon>Glomerellaceae</taxon>
        <taxon>Colletotrichum</taxon>
        <taxon>Colletotrichum acutatum species complex</taxon>
    </lineage>
</organism>
<accession>A0AAI9YA17</accession>
<dbReference type="Proteomes" id="UP001239213">
    <property type="component" value="Unassembled WGS sequence"/>
</dbReference>
<proteinExistence type="predicted"/>
<protein>
    <submittedName>
        <fullName evidence="1">Uncharacterized protein</fullName>
    </submittedName>
</protein>
<dbReference type="EMBL" id="MPDP01000032">
    <property type="protein sequence ID" value="KAK1492093.1"/>
    <property type="molecule type" value="Genomic_DNA"/>
</dbReference>
<evidence type="ECO:0000313" key="2">
    <source>
        <dbReference type="Proteomes" id="UP001239213"/>
    </source>
</evidence>
<sequence>MSKTLTQPYLLACIPVKLTLCSGNPLEELGYSDAVVGQISWTHDRGLDEVRLVELKTLANEAKWRVPLQEISQGDRTAAIHAMASGCRYEVILQTCSILDLIDIGAVKPLAEAVSGFAVGVTEPGEEFFIATAYFTSTKTLIGAPVLSTPKDDESVKIGLPAASRMKSSTWSRALSASVGAASGSWAVSAADGAARARHVVVAINAYTKGVAPGVLNASIPLQAYQIVSQPLDDNVRRAILPRTRAIYVPGSGSTWTGVSMSASTGQPFFTTSDEPSA</sequence>